<evidence type="ECO:0000256" key="8">
    <source>
        <dbReference type="ARBA" id="ARBA00022860"/>
    </source>
</evidence>
<dbReference type="EMBL" id="SNSC02000026">
    <property type="protein sequence ID" value="TID13459.1"/>
    <property type="molecule type" value="Genomic_DNA"/>
</dbReference>
<evidence type="ECO:0000256" key="10">
    <source>
        <dbReference type="ARBA" id="ARBA00023004"/>
    </source>
</evidence>
<dbReference type="Proteomes" id="UP000298493">
    <property type="component" value="Unassembled WGS sequence"/>
</dbReference>
<feature type="region of interest" description="Disordered" evidence="15">
    <location>
        <begin position="420"/>
        <end position="440"/>
    </location>
</feature>
<keyword evidence="7" id="KW-0862">Zinc</keyword>
<name>A0A4Z1NXY8_9PEZI</name>
<dbReference type="InterPro" id="IPR006186">
    <property type="entry name" value="Ser/Thr-sp_prot-phosphatase"/>
</dbReference>
<sequence length="576" mass="65937">MASPTPMDEDKAPETMSQEAYFDTAIRAVRQKKPAPEIDFTLHTMEDGSQVNTAERVCKDVQAPAFHPPTQDQFLSPTDRSKPNLQFLKQHFYREGRLTEEQALWIIRKGTEVLKAEPNLLEMDAPITVCGDVHGQYFDLMKLFEVGGDPSETRYLFLGDYVDRGYFSIECVLYLWALKIWYPNTLWLLRGNHECRHLTDYFTFKLECKHKYSEEVYEACMDSFCALPLAAVMNKQFLCIHGGLSPELHTLEDIKAIDRFREPPTHGLMCDILWADPLEEFGQEKTQEFFVHNHVRGCSYFFSYPAACSFLEKNNLLSIIRAHEAQDAGYRMYRKTRTTGFPSVMTIFSAPNYLDVYNNKAAVLKYENNVMNIRQFNCTPHPYWLPNFMDVFTWSLPFVGEKITDMLIAILNTCSKEELDDPTPNSIMSGPSSPDIKGPIDPESTEFKRRAIKNKILAIGRLARVFQVLREESERVTELKANTGGRLPAGTLMLGAEGIKAAIHTFEDARKVDIQNERLPPSQEEVRRSMDRERSEALAQASKDADNDENFQRVARRISLSAGAGRSNPHPRQRPQ</sequence>
<evidence type="ECO:0000313" key="18">
    <source>
        <dbReference type="Proteomes" id="UP000298493"/>
    </source>
</evidence>
<feature type="domain" description="Serine/threonine specific protein phosphatases" evidence="16">
    <location>
        <begin position="189"/>
        <end position="194"/>
    </location>
</feature>
<feature type="compositionally biased region" description="Polar residues" evidence="15">
    <location>
        <begin position="423"/>
        <end position="432"/>
    </location>
</feature>
<dbReference type="InterPro" id="IPR004843">
    <property type="entry name" value="Calcineurin-like_PHP"/>
</dbReference>
<feature type="compositionally biased region" description="Basic and acidic residues" evidence="15">
    <location>
        <begin position="524"/>
        <end position="536"/>
    </location>
</feature>
<dbReference type="Pfam" id="PF00149">
    <property type="entry name" value="Metallophos"/>
    <property type="match status" value="1"/>
</dbReference>
<keyword evidence="6 14" id="KW-0378">Hydrolase</keyword>
<dbReference type="OrthoDB" id="5593063at2759"/>
<dbReference type="SMART" id="SM00156">
    <property type="entry name" value="PP2Ac"/>
    <property type="match status" value="1"/>
</dbReference>
<evidence type="ECO:0000256" key="7">
    <source>
        <dbReference type="ARBA" id="ARBA00022833"/>
    </source>
</evidence>
<evidence type="ECO:0000256" key="14">
    <source>
        <dbReference type="RuleBase" id="RU004273"/>
    </source>
</evidence>
<evidence type="ECO:0000256" key="6">
    <source>
        <dbReference type="ARBA" id="ARBA00022801"/>
    </source>
</evidence>
<evidence type="ECO:0000256" key="2">
    <source>
        <dbReference type="ARBA" id="ARBA00001965"/>
    </source>
</evidence>
<proteinExistence type="inferred from homology"/>
<evidence type="ECO:0000256" key="5">
    <source>
        <dbReference type="ARBA" id="ARBA00022723"/>
    </source>
</evidence>
<dbReference type="InterPro" id="IPR029052">
    <property type="entry name" value="Metallo-depent_PP-like"/>
</dbReference>
<organism evidence="17 18">
    <name type="scientific">Venturia nashicola</name>
    <dbReference type="NCBI Taxonomy" id="86259"/>
    <lineage>
        <taxon>Eukaryota</taxon>
        <taxon>Fungi</taxon>
        <taxon>Dikarya</taxon>
        <taxon>Ascomycota</taxon>
        <taxon>Pezizomycotina</taxon>
        <taxon>Dothideomycetes</taxon>
        <taxon>Pleosporomycetidae</taxon>
        <taxon>Venturiales</taxon>
        <taxon>Venturiaceae</taxon>
        <taxon>Venturia</taxon>
    </lineage>
</organism>
<comment type="similarity">
    <text evidence="3">Belongs to the PPP phosphatase family. PP-2B subfamily.</text>
</comment>
<evidence type="ECO:0000256" key="11">
    <source>
        <dbReference type="ARBA" id="ARBA00047761"/>
    </source>
</evidence>
<reference evidence="17 18" key="1">
    <citation type="submission" date="2019-04" db="EMBL/GenBank/DDBJ databases">
        <title>High contiguity whole genome sequence and gene annotation resource for two Venturia nashicola isolates.</title>
        <authorList>
            <person name="Prokchorchik M."/>
            <person name="Won K."/>
            <person name="Lee Y."/>
            <person name="Choi E.D."/>
            <person name="Segonzac C."/>
            <person name="Sohn K.H."/>
        </authorList>
    </citation>
    <scope>NUCLEOTIDE SEQUENCE [LARGE SCALE GENOMIC DNA]</scope>
    <source>
        <strain evidence="17 18">PRI2</strain>
    </source>
</reference>
<comment type="catalytic activity">
    <reaction evidence="12 14">
        <text>O-phospho-L-threonyl-[protein] + H2O = L-threonyl-[protein] + phosphate</text>
        <dbReference type="Rhea" id="RHEA:47004"/>
        <dbReference type="Rhea" id="RHEA-COMP:11060"/>
        <dbReference type="Rhea" id="RHEA-COMP:11605"/>
        <dbReference type="ChEBI" id="CHEBI:15377"/>
        <dbReference type="ChEBI" id="CHEBI:30013"/>
        <dbReference type="ChEBI" id="CHEBI:43474"/>
        <dbReference type="ChEBI" id="CHEBI:61977"/>
        <dbReference type="EC" id="3.1.3.16"/>
    </reaction>
</comment>
<evidence type="ECO:0000256" key="9">
    <source>
        <dbReference type="ARBA" id="ARBA00022912"/>
    </source>
</evidence>
<dbReference type="GO" id="GO:0097720">
    <property type="term" value="P:calcineurin-mediated signaling"/>
    <property type="evidence" value="ECO:0007669"/>
    <property type="project" value="InterPro"/>
</dbReference>
<keyword evidence="18" id="KW-1185">Reference proteome</keyword>
<dbReference type="InterPro" id="IPR043360">
    <property type="entry name" value="PP2B"/>
</dbReference>
<comment type="catalytic activity">
    <reaction evidence="11">
        <text>O-phospho-L-seryl-[protein] + H2O = L-seryl-[protein] + phosphate</text>
        <dbReference type="Rhea" id="RHEA:20629"/>
        <dbReference type="Rhea" id="RHEA-COMP:9863"/>
        <dbReference type="Rhea" id="RHEA-COMP:11604"/>
        <dbReference type="ChEBI" id="CHEBI:15377"/>
        <dbReference type="ChEBI" id="CHEBI:29999"/>
        <dbReference type="ChEBI" id="CHEBI:43474"/>
        <dbReference type="ChEBI" id="CHEBI:83421"/>
        <dbReference type="EC" id="3.1.3.16"/>
    </reaction>
</comment>
<dbReference type="GO" id="GO:0033192">
    <property type="term" value="F:calmodulin-dependent protein phosphatase activity"/>
    <property type="evidence" value="ECO:0007669"/>
    <property type="project" value="InterPro"/>
</dbReference>
<evidence type="ECO:0000256" key="1">
    <source>
        <dbReference type="ARBA" id="ARBA00001947"/>
    </source>
</evidence>
<evidence type="ECO:0000256" key="13">
    <source>
        <dbReference type="ARBA" id="ARBA00053858"/>
    </source>
</evidence>
<feature type="region of interest" description="Disordered" evidence="15">
    <location>
        <begin position="518"/>
        <end position="576"/>
    </location>
</feature>
<dbReference type="PANTHER" id="PTHR45673">
    <property type="entry name" value="SERINE/THREONINE-PROTEIN PHOSPHATASE 2B CATALYTIC SUBUNIT 1-RELATED"/>
    <property type="match status" value="1"/>
</dbReference>
<comment type="cofactor">
    <cofactor evidence="2">
        <name>Fe(3+)</name>
        <dbReference type="ChEBI" id="CHEBI:29034"/>
    </cofactor>
</comment>
<evidence type="ECO:0000256" key="12">
    <source>
        <dbReference type="ARBA" id="ARBA00048336"/>
    </source>
</evidence>
<dbReference type="CDD" id="cd07416">
    <property type="entry name" value="MPP_PP2B"/>
    <property type="match status" value="1"/>
</dbReference>
<dbReference type="PRINTS" id="PR00114">
    <property type="entry name" value="STPHPHTASE"/>
</dbReference>
<keyword evidence="8" id="KW-0112">Calmodulin-binding</keyword>
<evidence type="ECO:0000256" key="15">
    <source>
        <dbReference type="SAM" id="MobiDB-lite"/>
    </source>
</evidence>
<evidence type="ECO:0000256" key="4">
    <source>
        <dbReference type="ARBA" id="ARBA00011112"/>
    </source>
</evidence>
<dbReference type="Gene3D" id="3.60.21.10">
    <property type="match status" value="1"/>
</dbReference>
<evidence type="ECO:0000259" key="16">
    <source>
        <dbReference type="PROSITE" id="PS00125"/>
    </source>
</evidence>
<protein>
    <recommendedName>
        <fullName evidence="14">Serine/threonine-protein phosphatase</fullName>
        <ecNumber evidence="14">3.1.3.16</ecNumber>
    </recommendedName>
</protein>
<gene>
    <name evidence="17" type="ORF">E6O75_ATG11375</name>
</gene>
<keyword evidence="5" id="KW-0479">Metal-binding</keyword>
<dbReference type="EC" id="3.1.3.16" evidence="14"/>
<dbReference type="InterPro" id="IPR041751">
    <property type="entry name" value="MPP_PP2B"/>
</dbReference>
<comment type="caution">
    <text evidence="17">The sequence shown here is derived from an EMBL/GenBank/DDBJ whole genome shotgun (WGS) entry which is preliminary data.</text>
</comment>
<dbReference type="SUPFAM" id="SSF56300">
    <property type="entry name" value="Metallo-dependent phosphatases"/>
    <property type="match status" value="1"/>
</dbReference>
<dbReference type="FunFam" id="3.60.21.10:FF:000002">
    <property type="entry name" value="Serine/threonine-protein phosphatase"/>
    <property type="match status" value="1"/>
</dbReference>
<evidence type="ECO:0000313" key="17">
    <source>
        <dbReference type="EMBL" id="TID13459.1"/>
    </source>
</evidence>
<keyword evidence="10" id="KW-0408">Iron</keyword>
<dbReference type="PROSITE" id="PS00125">
    <property type="entry name" value="SER_THR_PHOSPHATASE"/>
    <property type="match status" value="1"/>
</dbReference>
<comment type="subunit">
    <text evidence="4">Composed of two components (A and B), the A component is the catalytic subunit and the B component confers calcium sensitivity.</text>
</comment>
<dbReference type="GO" id="GO:0005516">
    <property type="term" value="F:calmodulin binding"/>
    <property type="evidence" value="ECO:0007669"/>
    <property type="project" value="UniProtKB-KW"/>
</dbReference>
<dbReference type="GO" id="GO:0046872">
    <property type="term" value="F:metal ion binding"/>
    <property type="evidence" value="ECO:0007669"/>
    <property type="project" value="UniProtKB-KW"/>
</dbReference>
<accession>A0A4Z1NXY8</accession>
<dbReference type="STRING" id="86259.A0A4Z1NXY8"/>
<dbReference type="AlphaFoldDB" id="A0A4Z1NXY8"/>
<comment type="function">
    <text evidence="13">Calcium-dependent, calmodulin-stimulated protein phosphatase. This subunit may have a role in the calmodulin activation of calcineurin.</text>
</comment>
<keyword evidence="9" id="KW-0904">Protein phosphatase</keyword>
<comment type="cofactor">
    <cofactor evidence="1">
        <name>Zn(2+)</name>
        <dbReference type="ChEBI" id="CHEBI:29105"/>
    </cofactor>
</comment>
<evidence type="ECO:0000256" key="3">
    <source>
        <dbReference type="ARBA" id="ARBA00009905"/>
    </source>
</evidence>